<gene>
    <name evidence="9" type="ORF">NE686_20260</name>
</gene>
<dbReference type="InterPro" id="IPR035965">
    <property type="entry name" value="PAS-like_dom_sf"/>
</dbReference>
<evidence type="ECO:0000256" key="4">
    <source>
        <dbReference type="ARBA" id="ARBA00023125"/>
    </source>
</evidence>
<dbReference type="PANTHER" id="PTHR32071">
    <property type="entry name" value="TRANSCRIPTIONAL REGULATORY PROTEIN"/>
    <property type="match status" value="1"/>
</dbReference>
<feature type="domain" description="Sigma-54 factor interaction" evidence="7">
    <location>
        <begin position="313"/>
        <end position="543"/>
    </location>
</feature>
<keyword evidence="1" id="KW-0547">Nucleotide-binding</keyword>
<dbReference type="SMART" id="SM00382">
    <property type="entry name" value="AAA"/>
    <property type="match status" value="1"/>
</dbReference>
<dbReference type="Pfam" id="PF00158">
    <property type="entry name" value="Sigma54_activat"/>
    <property type="match status" value="1"/>
</dbReference>
<evidence type="ECO:0000256" key="6">
    <source>
        <dbReference type="SAM" id="Coils"/>
    </source>
</evidence>
<evidence type="ECO:0000256" key="2">
    <source>
        <dbReference type="ARBA" id="ARBA00022840"/>
    </source>
</evidence>
<dbReference type="InterPro" id="IPR003593">
    <property type="entry name" value="AAA+_ATPase"/>
</dbReference>
<feature type="domain" description="PAS" evidence="8">
    <location>
        <begin position="5"/>
        <end position="43"/>
    </location>
</feature>
<dbReference type="InterPro" id="IPR002197">
    <property type="entry name" value="HTH_Fis"/>
</dbReference>
<dbReference type="InterPro" id="IPR058031">
    <property type="entry name" value="AAA_lid_NorR"/>
</dbReference>
<accession>A0ABT1SG42</accession>
<keyword evidence="10" id="KW-1185">Reference proteome</keyword>
<dbReference type="InterPro" id="IPR025943">
    <property type="entry name" value="Sigma_54_int_dom_ATP-bd_2"/>
</dbReference>
<dbReference type="PANTHER" id="PTHR32071:SF57">
    <property type="entry name" value="C4-DICARBOXYLATE TRANSPORT TRANSCRIPTIONAL REGULATORY PROTEIN DCTD"/>
    <property type="match status" value="1"/>
</dbReference>
<dbReference type="InterPro" id="IPR025662">
    <property type="entry name" value="Sigma_54_int_dom_ATP-bd_1"/>
</dbReference>
<dbReference type="EMBL" id="JANGAC010000022">
    <property type="protein sequence ID" value="MCQ4925450.1"/>
    <property type="molecule type" value="Genomic_DNA"/>
</dbReference>
<keyword evidence="3" id="KW-0805">Transcription regulation</keyword>
<keyword evidence="5" id="KW-0804">Transcription</keyword>
<organism evidence="9 10">
    <name type="scientific">Tissierella carlieri</name>
    <dbReference type="NCBI Taxonomy" id="689904"/>
    <lineage>
        <taxon>Bacteria</taxon>
        <taxon>Bacillati</taxon>
        <taxon>Bacillota</taxon>
        <taxon>Tissierellia</taxon>
        <taxon>Tissierellales</taxon>
        <taxon>Tissierellaceae</taxon>
        <taxon>Tissierella</taxon>
    </lineage>
</organism>
<dbReference type="Pfam" id="PF02954">
    <property type="entry name" value="HTH_8"/>
    <property type="match status" value="1"/>
</dbReference>
<name>A0ABT1SG42_9FIRM</name>
<dbReference type="InterPro" id="IPR027417">
    <property type="entry name" value="P-loop_NTPase"/>
</dbReference>
<reference evidence="9 10" key="1">
    <citation type="submission" date="2022-06" db="EMBL/GenBank/DDBJ databases">
        <title>Isolation of gut microbiota from human fecal samples.</title>
        <authorList>
            <person name="Pamer E.G."/>
            <person name="Barat B."/>
            <person name="Waligurski E."/>
            <person name="Medina S."/>
            <person name="Paddock L."/>
            <person name="Mostad J."/>
        </authorList>
    </citation>
    <scope>NUCLEOTIDE SEQUENCE [LARGE SCALE GENOMIC DNA]</scope>
    <source>
        <strain evidence="9 10">DFI.7.95</strain>
    </source>
</reference>
<dbReference type="SUPFAM" id="SSF46689">
    <property type="entry name" value="Homeodomain-like"/>
    <property type="match status" value="1"/>
</dbReference>
<dbReference type="PROSITE" id="PS00676">
    <property type="entry name" value="SIGMA54_INTERACT_2"/>
    <property type="match status" value="1"/>
</dbReference>
<feature type="coiled-coil region" evidence="6">
    <location>
        <begin position="279"/>
        <end position="306"/>
    </location>
</feature>
<dbReference type="InterPro" id="IPR009057">
    <property type="entry name" value="Homeodomain-like_sf"/>
</dbReference>
<dbReference type="CDD" id="cd00009">
    <property type="entry name" value="AAA"/>
    <property type="match status" value="1"/>
</dbReference>
<dbReference type="SUPFAM" id="SSF52540">
    <property type="entry name" value="P-loop containing nucleoside triphosphate hydrolases"/>
    <property type="match status" value="1"/>
</dbReference>
<evidence type="ECO:0000259" key="8">
    <source>
        <dbReference type="PROSITE" id="PS50112"/>
    </source>
</evidence>
<evidence type="ECO:0000256" key="3">
    <source>
        <dbReference type="ARBA" id="ARBA00023015"/>
    </source>
</evidence>
<sequence>MSLNSESYVKMFTDMMSEGFIVIDNEGKIQIYNNKAKEIFGISYDGQINHDKGKINIGDIVIIGDNSIGQDDGKMDSDSLKSLGVKDNNIDMRDSIIAIGVFGKDGMANPVFKTLKNGHKEDVLKLKTSYLEVDIEVEIDFVNKIISIKVRDEEFTLNYINAIGHMVVLDGVTKQMKFYQSHGYTARGESINDILKGKEYRAKGKNTETLDVIGKNIFEIHKSDNIIQQFFNVAKGEDISYIDKFEEINGYPTMCTLLPVEDQKQRIGAALKVEDISEIKKIIMERDNAINQLEKAESQLKEEKALNKAFPNFVGDSEQIEYVKRMALKASKTNSNVLILGESGTGKTILAQAIHQNSKLKDKPFIHVNCGAIPETLLESELFGYEKGAFTGARSEGKKGFFEIANGGTIFLDEIGDISTNLQVKLLQVIQEKSFYRVGGTEKITVNIRIIAATNKNLEDEMIKGSFREDLYYRINVFPIWIPPLRERKQDMNALIELVLPKICNEIGCKSKRISSEAINLILNYDWPGNVRELENILERAVNLAEGNNILSKHIALKLNKKENKSVDIVPLKEYLEGYEKSIIERTLSFYRGDKKRAMEALKISKTTFYEKIKKYNIE</sequence>
<dbReference type="InterPro" id="IPR025944">
    <property type="entry name" value="Sigma_54_int_dom_CS"/>
</dbReference>
<evidence type="ECO:0000313" key="9">
    <source>
        <dbReference type="EMBL" id="MCQ4925450.1"/>
    </source>
</evidence>
<keyword evidence="4" id="KW-0238">DNA-binding</keyword>
<dbReference type="PROSITE" id="PS00675">
    <property type="entry name" value="SIGMA54_INTERACT_1"/>
    <property type="match status" value="1"/>
</dbReference>
<protein>
    <submittedName>
        <fullName evidence="9">Sigma 54-interacting transcriptional regulator</fullName>
    </submittedName>
</protein>
<dbReference type="SUPFAM" id="SSF55785">
    <property type="entry name" value="PYP-like sensor domain (PAS domain)"/>
    <property type="match status" value="1"/>
</dbReference>
<dbReference type="PROSITE" id="PS50045">
    <property type="entry name" value="SIGMA54_INTERACT_4"/>
    <property type="match status" value="1"/>
</dbReference>
<keyword evidence="6" id="KW-0175">Coiled coil</keyword>
<dbReference type="Proteomes" id="UP001524478">
    <property type="component" value="Unassembled WGS sequence"/>
</dbReference>
<dbReference type="Gene3D" id="3.40.50.300">
    <property type="entry name" value="P-loop containing nucleotide triphosphate hydrolases"/>
    <property type="match status" value="1"/>
</dbReference>
<evidence type="ECO:0000256" key="5">
    <source>
        <dbReference type="ARBA" id="ARBA00023163"/>
    </source>
</evidence>
<dbReference type="RefSeq" id="WP_256312914.1">
    <property type="nucleotide sequence ID" value="NZ_JANGAC010000022.1"/>
</dbReference>
<comment type="caution">
    <text evidence="9">The sequence shown here is derived from an EMBL/GenBank/DDBJ whole genome shotgun (WGS) entry which is preliminary data.</text>
</comment>
<proteinExistence type="predicted"/>
<keyword evidence="2" id="KW-0067">ATP-binding</keyword>
<evidence type="ECO:0000259" key="7">
    <source>
        <dbReference type="PROSITE" id="PS50045"/>
    </source>
</evidence>
<dbReference type="Gene3D" id="1.10.8.60">
    <property type="match status" value="1"/>
</dbReference>
<dbReference type="InterPro" id="IPR000014">
    <property type="entry name" value="PAS"/>
</dbReference>
<evidence type="ECO:0000313" key="10">
    <source>
        <dbReference type="Proteomes" id="UP001524478"/>
    </source>
</evidence>
<dbReference type="PROSITE" id="PS50112">
    <property type="entry name" value="PAS"/>
    <property type="match status" value="1"/>
</dbReference>
<dbReference type="Gene3D" id="1.10.10.60">
    <property type="entry name" value="Homeodomain-like"/>
    <property type="match status" value="1"/>
</dbReference>
<dbReference type="InterPro" id="IPR002078">
    <property type="entry name" value="Sigma_54_int"/>
</dbReference>
<dbReference type="PROSITE" id="PS00688">
    <property type="entry name" value="SIGMA54_INTERACT_3"/>
    <property type="match status" value="1"/>
</dbReference>
<dbReference type="Pfam" id="PF25601">
    <property type="entry name" value="AAA_lid_14"/>
    <property type="match status" value="1"/>
</dbReference>
<evidence type="ECO:0000256" key="1">
    <source>
        <dbReference type="ARBA" id="ARBA00022741"/>
    </source>
</evidence>